<sequence>MALDLQEMILIPTTSHLTANRPGGSCTILFQTIMANNLTAGILLASVLNYKNTSHNSSLTHFLEPQRASRPYASQCYVLLGKSGVQQRHSDFCCPHHIAPFTKHKEMTKRGLNPGATDNVSQLFHEIGPDVFLFKIF</sequence>
<organism evidence="1 2">
    <name type="scientific">Goodea atripinnis</name>
    <dbReference type="NCBI Taxonomy" id="208336"/>
    <lineage>
        <taxon>Eukaryota</taxon>
        <taxon>Metazoa</taxon>
        <taxon>Chordata</taxon>
        <taxon>Craniata</taxon>
        <taxon>Vertebrata</taxon>
        <taxon>Euteleostomi</taxon>
        <taxon>Actinopterygii</taxon>
        <taxon>Neopterygii</taxon>
        <taxon>Teleostei</taxon>
        <taxon>Neoteleostei</taxon>
        <taxon>Acanthomorphata</taxon>
        <taxon>Ovalentaria</taxon>
        <taxon>Atherinomorphae</taxon>
        <taxon>Cyprinodontiformes</taxon>
        <taxon>Goodeidae</taxon>
        <taxon>Goodea</taxon>
    </lineage>
</organism>
<keyword evidence="2" id="KW-1185">Reference proteome</keyword>
<dbReference type="EMBL" id="JAHRIO010010835">
    <property type="protein sequence ID" value="MEQ2161762.1"/>
    <property type="molecule type" value="Genomic_DNA"/>
</dbReference>
<accession>A0ABV0MRM8</accession>
<reference evidence="1 2" key="1">
    <citation type="submission" date="2021-06" db="EMBL/GenBank/DDBJ databases">
        <authorList>
            <person name="Palmer J.M."/>
        </authorList>
    </citation>
    <scope>NUCLEOTIDE SEQUENCE [LARGE SCALE GENOMIC DNA]</scope>
    <source>
        <strain evidence="1 2">GA_2019</strain>
        <tissue evidence="1">Muscle</tissue>
    </source>
</reference>
<comment type="caution">
    <text evidence="1">The sequence shown here is derived from an EMBL/GenBank/DDBJ whole genome shotgun (WGS) entry which is preliminary data.</text>
</comment>
<evidence type="ECO:0000313" key="2">
    <source>
        <dbReference type="Proteomes" id="UP001476798"/>
    </source>
</evidence>
<dbReference type="Proteomes" id="UP001476798">
    <property type="component" value="Unassembled WGS sequence"/>
</dbReference>
<protein>
    <submittedName>
        <fullName evidence="1">Uncharacterized protein</fullName>
    </submittedName>
</protein>
<proteinExistence type="predicted"/>
<name>A0ABV0MRM8_9TELE</name>
<gene>
    <name evidence="1" type="ORF">GOODEAATRI_012848</name>
</gene>
<evidence type="ECO:0000313" key="1">
    <source>
        <dbReference type="EMBL" id="MEQ2161762.1"/>
    </source>
</evidence>